<dbReference type="Proteomes" id="UP000792457">
    <property type="component" value="Unassembled WGS sequence"/>
</dbReference>
<keyword evidence="2" id="KW-1185">Reference proteome</keyword>
<gene>
    <name evidence="1" type="ORF">J437_LFUL001876</name>
</gene>
<name>A0A8K0NUE5_LADFU</name>
<proteinExistence type="predicted"/>
<evidence type="ECO:0008006" key="3">
    <source>
        <dbReference type="Google" id="ProtNLM"/>
    </source>
</evidence>
<comment type="caution">
    <text evidence="1">The sequence shown here is derived from an EMBL/GenBank/DDBJ whole genome shotgun (WGS) entry which is preliminary data.</text>
</comment>
<evidence type="ECO:0000313" key="1">
    <source>
        <dbReference type="EMBL" id="KAG8222333.1"/>
    </source>
</evidence>
<organism evidence="1 2">
    <name type="scientific">Ladona fulva</name>
    <name type="common">Scarce chaser dragonfly</name>
    <name type="synonym">Libellula fulva</name>
    <dbReference type="NCBI Taxonomy" id="123851"/>
    <lineage>
        <taxon>Eukaryota</taxon>
        <taxon>Metazoa</taxon>
        <taxon>Ecdysozoa</taxon>
        <taxon>Arthropoda</taxon>
        <taxon>Hexapoda</taxon>
        <taxon>Insecta</taxon>
        <taxon>Pterygota</taxon>
        <taxon>Palaeoptera</taxon>
        <taxon>Odonata</taxon>
        <taxon>Epiprocta</taxon>
        <taxon>Anisoptera</taxon>
        <taxon>Libelluloidea</taxon>
        <taxon>Libellulidae</taxon>
        <taxon>Ladona</taxon>
    </lineage>
</organism>
<accession>A0A8K0NUE5</accession>
<evidence type="ECO:0000313" key="2">
    <source>
        <dbReference type="Proteomes" id="UP000792457"/>
    </source>
</evidence>
<reference evidence="1" key="2">
    <citation type="submission" date="2017-10" db="EMBL/GenBank/DDBJ databases">
        <title>Ladona fulva Genome sequencing and assembly.</title>
        <authorList>
            <person name="Murali S."/>
            <person name="Richards S."/>
            <person name="Bandaranaike D."/>
            <person name="Bellair M."/>
            <person name="Blankenburg K."/>
            <person name="Chao H."/>
            <person name="Dinh H."/>
            <person name="Doddapaneni H."/>
            <person name="Dugan-Rocha S."/>
            <person name="Elkadiri S."/>
            <person name="Gnanaolivu R."/>
            <person name="Hernandez B."/>
            <person name="Skinner E."/>
            <person name="Javaid M."/>
            <person name="Lee S."/>
            <person name="Li M."/>
            <person name="Ming W."/>
            <person name="Munidasa M."/>
            <person name="Muniz J."/>
            <person name="Nguyen L."/>
            <person name="Hughes D."/>
            <person name="Osuji N."/>
            <person name="Pu L.-L."/>
            <person name="Puazo M."/>
            <person name="Qu C."/>
            <person name="Quiroz J."/>
            <person name="Raj R."/>
            <person name="Weissenberger G."/>
            <person name="Xin Y."/>
            <person name="Zou X."/>
            <person name="Han Y."/>
            <person name="Worley K."/>
            <person name="Muzny D."/>
            <person name="Gibbs R."/>
        </authorList>
    </citation>
    <scope>NUCLEOTIDE SEQUENCE</scope>
    <source>
        <strain evidence="1">Sampled in the wild</strain>
    </source>
</reference>
<dbReference type="PANTHER" id="PTHR47510:SF3">
    <property type="entry name" value="ENDO_EXONUCLEASE_PHOSPHATASE DOMAIN-CONTAINING PROTEIN"/>
    <property type="match status" value="1"/>
</dbReference>
<sequence>MKSPKDVQEWWEVNSKTIKKIGEEVLGKISGKRRCGGGERRFKIKGKREAKKNWDLNGTQAAREVYRVARKNAKKAVVKAKAETINEALDSMDEERQLLRIAKAKDRSSKDITAVKQIKDASGVIIREDGDVRKRWKEYFHKLLNEENPRLRNEEGDGNELAVQDMSRVEVKAALKKVKNGKAVGADQIPVEIRKCLAEEGIDVLWDLVRKLSQQEKIPEEWRKSILVPLYKGKGQAYISEDIIDFLETEQKPIPKN</sequence>
<protein>
    <recommendedName>
        <fullName evidence="3">Reverse transcriptase</fullName>
    </recommendedName>
</protein>
<dbReference type="AlphaFoldDB" id="A0A8K0NUE5"/>
<dbReference type="OrthoDB" id="418748at2759"/>
<dbReference type="PANTHER" id="PTHR47510">
    <property type="entry name" value="REVERSE TRANSCRIPTASE DOMAIN-CONTAINING PROTEIN"/>
    <property type="match status" value="1"/>
</dbReference>
<dbReference type="EMBL" id="KZ308129">
    <property type="protein sequence ID" value="KAG8222333.1"/>
    <property type="molecule type" value="Genomic_DNA"/>
</dbReference>
<reference evidence="1" key="1">
    <citation type="submission" date="2013-04" db="EMBL/GenBank/DDBJ databases">
        <authorList>
            <person name="Qu J."/>
            <person name="Murali S.C."/>
            <person name="Bandaranaike D."/>
            <person name="Bellair M."/>
            <person name="Blankenburg K."/>
            <person name="Chao H."/>
            <person name="Dinh H."/>
            <person name="Doddapaneni H."/>
            <person name="Downs B."/>
            <person name="Dugan-Rocha S."/>
            <person name="Elkadiri S."/>
            <person name="Gnanaolivu R.D."/>
            <person name="Hernandez B."/>
            <person name="Javaid M."/>
            <person name="Jayaseelan J.C."/>
            <person name="Lee S."/>
            <person name="Li M."/>
            <person name="Ming W."/>
            <person name="Munidasa M."/>
            <person name="Muniz J."/>
            <person name="Nguyen L."/>
            <person name="Ongeri F."/>
            <person name="Osuji N."/>
            <person name="Pu L.-L."/>
            <person name="Puazo M."/>
            <person name="Qu C."/>
            <person name="Quiroz J."/>
            <person name="Raj R."/>
            <person name="Weissenberger G."/>
            <person name="Xin Y."/>
            <person name="Zou X."/>
            <person name="Han Y."/>
            <person name="Richards S."/>
            <person name="Worley K."/>
            <person name="Muzny D."/>
            <person name="Gibbs R."/>
        </authorList>
    </citation>
    <scope>NUCLEOTIDE SEQUENCE</scope>
    <source>
        <strain evidence="1">Sampled in the wild</strain>
    </source>
</reference>